<dbReference type="Proteomes" id="UP000031586">
    <property type="component" value="Unassembled WGS sequence"/>
</dbReference>
<dbReference type="PATRIC" id="fig|1229493.5.peg.418"/>
<dbReference type="RefSeq" id="WP_020194951.1">
    <property type="nucleotide sequence ID" value="NZ_BAOH01000009.1"/>
</dbReference>
<dbReference type="EMBL" id="JPRD01000011">
    <property type="protein sequence ID" value="KIF54084.1"/>
    <property type="molecule type" value="Genomic_DNA"/>
</dbReference>
<protein>
    <submittedName>
        <fullName evidence="1">Uncharacterized protein</fullName>
    </submittedName>
</protein>
<name>A0A0C1ZDG4_9VIBR</name>
<sequence>MSAPLAAPSLRDDWNWTDLTKTKTTLISVEQLNKLEDIIWSKLESHRKAVRATCKPTVEMHKDLTVNHLLLQLRDMSLVNECRVESTYQKHLYGRWYIINQGLNLQTLPREYRKILLADKYEYDLDAAHPSIIRSIVGDDVVPTVVDYINNKDYWRKELAEYCGATIQEVKDSFNALNNLSPLRPGYTLTMSKDKLTKLRKHPFIKSYQSEMKTAARIVTEHWELHGNTFHENSDTVSKKMSCVLQNFEAWIMELTEEYVPDVELILHDAIYTTTPIKPEMLNRIELEVSEKFGVDIRFG</sequence>
<evidence type="ECO:0000313" key="1">
    <source>
        <dbReference type="EMBL" id="KIF54084.1"/>
    </source>
</evidence>
<proteinExistence type="predicted"/>
<dbReference type="AlphaFoldDB" id="A0A0C1ZDG4"/>
<comment type="caution">
    <text evidence="1">The sequence shown here is derived from an EMBL/GenBank/DDBJ whole genome shotgun (WGS) entry which is preliminary data.</text>
</comment>
<gene>
    <name evidence="1" type="ORF">H735_06760</name>
</gene>
<accession>A0A0C1ZDG4</accession>
<organism evidence="1 2">
    <name type="scientific">Vibrio owensii CAIM 1854 = LMG 25443</name>
    <dbReference type="NCBI Taxonomy" id="1229493"/>
    <lineage>
        <taxon>Bacteria</taxon>
        <taxon>Pseudomonadati</taxon>
        <taxon>Pseudomonadota</taxon>
        <taxon>Gammaproteobacteria</taxon>
        <taxon>Vibrionales</taxon>
        <taxon>Vibrionaceae</taxon>
        <taxon>Vibrio</taxon>
    </lineage>
</organism>
<evidence type="ECO:0000313" key="2">
    <source>
        <dbReference type="Proteomes" id="UP000031586"/>
    </source>
</evidence>
<reference evidence="1 2" key="1">
    <citation type="submission" date="2014-07" db="EMBL/GenBank/DDBJ databases">
        <title>Unique and conserved regions in Vibrio harveyi and related species in comparison with the shrimp pathogen Vibrio harveyi CAIM 1792.</title>
        <authorList>
            <person name="Espinoza-Valles I."/>
            <person name="Vora G."/>
            <person name="Leekitcharoenphon P."/>
            <person name="Ussery D."/>
            <person name="Hoj L."/>
            <person name="Gomez-Gil B."/>
        </authorList>
    </citation>
    <scope>NUCLEOTIDE SEQUENCE [LARGE SCALE GENOMIC DNA]</scope>
    <source>
        <strain evidence="2">CAIM 1854 / LMG 25443</strain>
    </source>
</reference>